<dbReference type="EMBL" id="RRCH01000031">
    <property type="protein sequence ID" value="RRJ28913.1"/>
    <property type="molecule type" value="Genomic_DNA"/>
</dbReference>
<evidence type="ECO:0000256" key="2">
    <source>
        <dbReference type="ARBA" id="ARBA00023163"/>
    </source>
</evidence>
<reference evidence="4 5" key="1">
    <citation type="submission" date="2018-11" db="EMBL/GenBank/DDBJ databases">
        <title>Taxonoimc description of Halomarina strain SPP-AMP-1.</title>
        <authorList>
            <person name="Pal Y."/>
            <person name="Srinivasana K."/>
            <person name="Verma A."/>
            <person name="Kumar P."/>
        </authorList>
    </citation>
    <scope>NUCLEOTIDE SEQUENCE [LARGE SCALE GENOMIC DNA]</scope>
    <source>
        <strain evidence="4 5">SPP-AMP-1</strain>
    </source>
</reference>
<keyword evidence="1" id="KW-0805">Transcription regulation</keyword>
<dbReference type="OrthoDB" id="156233at2157"/>
<evidence type="ECO:0000256" key="1">
    <source>
        <dbReference type="ARBA" id="ARBA00023015"/>
    </source>
</evidence>
<dbReference type="Pfam" id="PF04967">
    <property type="entry name" value="HTH_10"/>
    <property type="match status" value="1"/>
</dbReference>
<keyword evidence="5" id="KW-1185">Reference proteome</keyword>
<proteinExistence type="predicted"/>
<dbReference type="AlphaFoldDB" id="A0A3P3R8Q0"/>
<evidence type="ECO:0000259" key="3">
    <source>
        <dbReference type="Pfam" id="PF04967"/>
    </source>
</evidence>
<dbReference type="GO" id="GO:0003677">
    <property type="term" value="F:DNA binding"/>
    <property type="evidence" value="ECO:0007669"/>
    <property type="project" value="UniProtKB-KW"/>
</dbReference>
<keyword evidence="2" id="KW-0804">Transcription</keyword>
<evidence type="ECO:0000313" key="5">
    <source>
        <dbReference type="Proteomes" id="UP000282322"/>
    </source>
</evidence>
<protein>
    <submittedName>
        <fullName evidence="4">DNA-binding protein</fullName>
    </submittedName>
</protein>
<accession>A0A3P3R8Q0</accession>
<dbReference type="RefSeq" id="WP_124955912.1">
    <property type="nucleotide sequence ID" value="NZ_RRCH01000031.1"/>
</dbReference>
<dbReference type="InterPro" id="IPR007050">
    <property type="entry name" value="HTH_bacterioopsin"/>
</dbReference>
<name>A0A3P3R8Q0_9EURY</name>
<dbReference type="PANTHER" id="PTHR34236:SF1">
    <property type="entry name" value="DIMETHYL SULFOXIDE REDUCTASE TRANSCRIPTIONAL ACTIVATOR"/>
    <property type="match status" value="1"/>
</dbReference>
<organism evidence="4 5">
    <name type="scientific">Halocatena pleomorpha</name>
    <dbReference type="NCBI Taxonomy" id="1785090"/>
    <lineage>
        <taxon>Archaea</taxon>
        <taxon>Methanobacteriati</taxon>
        <taxon>Methanobacteriota</taxon>
        <taxon>Stenosarchaea group</taxon>
        <taxon>Halobacteria</taxon>
        <taxon>Halobacteriales</taxon>
        <taxon>Natronomonadaceae</taxon>
        <taxon>Halocatena</taxon>
    </lineage>
</organism>
<evidence type="ECO:0000313" key="4">
    <source>
        <dbReference type="EMBL" id="RRJ28913.1"/>
    </source>
</evidence>
<sequence length="231" mass="26054">MGLIAEYQVTYRRLPLTDVATAVPEMTLDLTVGQPNQAGLPPFVTRATGEAFGALERAFEASTFVRSHSLIARGRSTREYQLLPAASMEEQLGTTVSQPERLRALSDNESIVERITVVPEGWVQRRWFADRAAFLEYCAFWRENAASFSVHRLTESTLGESRNEPTKMTDCQREALYTAYEMGYFEIPRTATLTEVATTLGISASSLSERLRRAQAWLIEHSLVEYKSPHR</sequence>
<comment type="caution">
    <text evidence="4">The sequence shown here is derived from an EMBL/GenBank/DDBJ whole genome shotgun (WGS) entry which is preliminary data.</text>
</comment>
<keyword evidence="4" id="KW-0238">DNA-binding</keyword>
<dbReference type="PANTHER" id="PTHR34236">
    <property type="entry name" value="DIMETHYL SULFOXIDE REDUCTASE TRANSCRIPTIONAL ACTIVATOR"/>
    <property type="match status" value="1"/>
</dbReference>
<feature type="domain" description="HTH bat-type" evidence="3">
    <location>
        <begin position="168"/>
        <end position="219"/>
    </location>
</feature>
<dbReference type="Proteomes" id="UP000282322">
    <property type="component" value="Unassembled WGS sequence"/>
</dbReference>
<gene>
    <name evidence="4" type="ORF">EIK79_14460</name>
</gene>